<evidence type="ECO:0000313" key="1">
    <source>
        <dbReference type="EMBL" id="PON52405.1"/>
    </source>
</evidence>
<protein>
    <submittedName>
        <fullName evidence="1">Uncharacterized protein</fullName>
    </submittedName>
</protein>
<reference evidence="2" key="1">
    <citation type="submission" date="2016-06" db="EMBL/GenBank/DDBJ databases">
        <title>Parallel loss of symbiosis genes in relatives of nitrogen-fixing non-legume Parasponia.</title>
        <authorList>
            <person name="Van Velzen R."/>
            <person name="Holmer R."/>
            <person name="Bu F."/>
            <person name="Rutten L."/>
            <person name="Van Zeijl A."/>
            <person name="Liu W."/>
            <person name="Santuari L."/>
            <person name="Cao Q."/>
            <person name="Sharma T."/>
            <person name="Shen D."/>
            <person name="Roswanjaya Y."/>
            <person name="Wardhani T."/>
            <person name="Kalhor M.S."/>
            <person name="Jansen J."/>
            <person name="Van den Hoogen J."/>
            <person name="Gungor B."/>
            <person name="Hartog M."/>
            <person name="Hontelez J."/>
            <person name="Verver J."/>
            <person name="Yang W.-C."/>
            <person name="Schijlen E."/>
            <person name="Repin R."/>
            <person name="Schilthuizen M."/>
            <person name="Schranz E."/>
            <person name="Heidstra R."/>
            <person name="Miyata K."/>
            <person name="Fedorova E."/>
            <person name="Kohlen W."/>
            <person name="Bisseling T."/>
            <person name="Smit S."/>
            <person name="Geurts R."/>
        </authorList>
    </citation>
    <scope>NUCLEOTIDE SEQUENCE [LARGE SCALE GENOMIC DNA]</scope>
    <source>
        <strain evidence="2">cv. RG33-2</strain>
    </source>
</reference>
<keyword evidence="2" id="KW-1185">Reference proteome</keyword>
<proteinExistence type="predicted"/>
<dbReference type="Proteomes" id="UP000237000">
    <property type="component" value="Unassembled WGS sequence"/>
</dbReference>
<organism evidence="1 2">
    <name type="scientific">Trema orientale</name>
    <name type="common">Charcoal tree</name>
    <name type="synonym">Celtis orientalis</name>
    <dbReference type="NCBI Taxonomy" id="63057"/>
    <lineage>
        <taxon>Eukaryota</taxon>
        <taxon>Viridiplantae</taxon>
        <taxon>Streptophyta</taxon>
        <taxon>Embryophyta</taxon>
        <taxon>Tracheophyta</taxon>
        <taxon>Spermatophyta</taxon>
        <taxon>Magnoliopsida</taxon>
        <taxon>eudicotyledons</taxon>
        <taxon>Gunneridae</taxon>
        <taxon>Pentapetalae</taxon>
        <taxon>rosids</taxon>
        <taxon>fabids</taxon>
        <taxon>Rosales</taxon>
        <taxon>Cannabaceae</taxon>
        <taxon>Trema</taxon>
    </lineage>
</organism>
<dbReference type="InParanoid" id="A0A2P5BUD1"/>
<dbReference type="EMBL" id="JXTC01000459">
    <property type="protein sequence ID" value="PON52405.1"/>
    <property type="molecule type" value="Genomic_DNA"/>
</dbReference>
<accession>A0A2P5BUD1</accession>
<dbReference type="AlphaFoldDB" id="A0A2P5BUD1"/>
<sequence length="50" mass="5209">MSNDQAGYVESVVSPPAIDPNAITTQALGHSSTWVKGVESMPRLKPVGGQ</sequence>
<gene>
    <name evidence="1" type="ORF">TorRG33x02_308460</name>
</gene>
<evidence type="ECO:0000313" key="2">
    <source>
        <dbReference type="Proteomes" id="UP000237000"/>
    </source>
</evidence>
<comment type="caution">
    <text evidence="1">The sequence shown here is derived from an EMBL/GenBank/DDBJ whole genome shotgun (WGS) entry which is preliminary data.</text>
</comment>
<name>A0A2P5BUD1_TREOI</name>